<evidence type="ECO:0000256" key="1">
    <source>
        <dbReference type="SAM" id="MobiDB-lite"/>
    </source>
</evidence>
<dbReference type="PANTHER" id="PTHR14187">
    <property type="entry name" value="ALPHA KINASE/ELONGATION FACTOR 2 KINASE"/>
    <property type="match status" value="1"/>
</dbReference>
<evidence type="ECO:0000313" key="2">
    <source>
        <dbReference type="EMBL" id="CAD7669615.1"/>
    </source>
</evidence>
<comment type="caution">
    <text evidence="2">The sequence shown here is derived from an EMBL/GenBank/DDBJ whole genome shotgun (WGS) entry which is preliminary data.</text>
</comment>
<dbReference type="SUPFAM" id="SSF53067">
    <property type="entry name" value="Actin-like ATPase domain"/>
    <property type="match status" value="2"/>
</dbReference>
<name>A0A811XXR2_NYCPR</name>
<dbReference type="InterPro" id="IPR043129">
    <property type="entry name" value="ATPase_NBD"/>
</dbReference>
<protein>
    <submittedName>
        <fullName evidence="2">(raccoon dog) hypothetical protein</fullName>
    </submittedName>
</protein>
<accession>A0A811XXR2</accession>
<gene>
    <name evidence="2" type="ORF">NYPRO_LOCUS2409</name>
</gene>
<dbReference type="PROSITE" id="PS51257">
    <property type="entry name" value="PROKAR_LIPOPROTEIN"/>
    <property type="match status" value="1"/>
</dbReference>
<dbReference type="Proteomes" id="UP000645828">
    <property type="component" value="Unassembled WGS sequence"/>
</dbReference>
<sequence length="727" mass="79346">MLARPSGPGAGAGAAGCAARGEQEAPARRTSRAAAAAAGLGHGLRAGDPGGGTEVELSGARSSSPERSPVPSPPGSPRTQESCGIAPLTPSQSPKSEARTPQHAPFSVVVAIDFGTTSSGYAFSFASDPEAIHMMRKWEGGDPGVAHQKTPTCLLLTPEGAFHSFGYTARDYYHDLDPEEARDWLYFEKFKMKIHSATDLTLKTQLEAVNGKKMPALEVFAHALRFFKEHALQELREQCPSLPEKDTVRWVLTVPAIWKQPAKQFMREAAYLAGLVSREDAEQLLIALEPEAASVYCRKLRLHQLLDLSSRAPGSGRLGERRSIDSSFRQAREQLRKSRHSRTFLVESGVGELWAEMQAGDRYVVADCGGGTVDLTVHQLEQPHGTLKELYKASGGPYGAVGVDLAFEQLLGRIFGEDFITTFKRQRPAAWVDLTIAFEARKRTAGPHRAGALNISLPFSFIDFYRKQRGHNVETALRRSSVNFVKWSSQGMLRMSCEAMNELFQPTVSGIIQHIEALLARPEVQGVKLLFLVGGFAESAVLQHAVQTALGARGLRVVVPHDVGLTILKGAVLFGQAPGVVRVRRSPLTYGVGVLNRFVAGRHPPEKLLVRDGRRWCTDVFERFVAAEQSVALGEEVRRSYCPARPGQRRVLINLYCCAAEDARFITDPGVRKCGALSLELEPSEGAVPGRREIRAAMQFGDTEIKVTAVDVSTNRSVRAAIDFLSH</sequence>
<reference evidence="2" key="1">
    <citation type="submission" date="2020-12" db="EMBL/GenBank/DDBJ databases">
        <authorList>
            <consortium name="Molecular Ecology Group"/>
        </authorList>
    </citation>
    <scope>NUCLEOTIDE SEQUENCE</scope>
    <source>
        <strain evidence="2">TBG_1078</strain>
    </source>
</reference>
<evidence type="ECO:0000313" key="3">
    <source>
        <dbReference type="Proteomes" id="UP000645828"/>
    </source>
</evidence>
<keyword evidence="3" id="KW-1185">Reference proteome</keyword>
<dbReference type="EMBL" id="CAJHUB010000653">
    <property type="protein sequence ID" value="CAD7669615.1"/>
    <property type="molecule type" value="Genomic_DNA"/>
</dbReference>
<feature type="region of interest" description="Disordered" evidence="1">
    <location>
        <begin position="1"/>
        <end position="101"/>
    </location>
</feature>
<dbReference type="PANTHER" id="PTHR14187:SF39">
    <property type="entry name" value="HEAT SHOCK 70 KDA PROTEIN 12B"/>
    <property type="match status" value="1"/>
</dbReference>
<dbReference type="Gene3D" id="3.90.640.10">
    <property type="entry name" value="Actin, Chain A, domain 4"/>
    <property type="match status" value="1"/>
</dbReference>
<proteinExistence type="predicted"/>
<feature type="compositionally biased region" description="Gly residues" evidence="1">
    <location>
        <begin position="40"/>
        <end position="53"/>
    </location>
</feature>
<dbReference type="Gene3D" id="3.30.420.40">
    <property type="match status" value="2"/>
</dbReference>
<dbReference type="AlphaFoldDB" id="A0A811XXR2"/>
<organism evidence="2 3">
    <name type="scientific">Nyctereutes procyonoides</name>
    <name type="common">Raccoon dog</name>
    <name type="synonym">Canis procyonoides</name>
    <dbReference type="NCBI Taxonomy" id="34880"/>
    <lineage>
        <taxon>Eukaryota</taxon>
        <taxon>Metazoa</taxon>
        <taxon>Chordata</taxon>
        <taxon>Craniata</taxon>
        <taxon>Vertebrata</taxon>
        <taxon>Euteleostomi</taxon>
        <taxon>Mammalia</taxon>
        <taxon>Eutheria</taxon>
        <taxon>Laurasiatheria</taxon>
        <taxon>Carnivora</taxon>
        <taxon>Caniformia</taxon>
        <taxon>Canidae</taxon>
        <taxon>Nyctereutes</taxon>
    </lineage>
</organism>